<dbReference type="AlphaFoldDB" id="A0A1G1Y5X6"/>
<dbReference type="Gene3D" id="2.60.40.420">
    <property type="entry name" value="Cupredoxins - blue copper proteins"/>
    <property type="match status" value="1"/>
</dbReference>
<sequence>MVILMENLSYIVIYVLSIIILLSVSAYVYKLRKKVDEMHGMMIGMTFGMVAGLVTATLYLIPTGNFLYGVIFGSTVGLLFGVPFGKLGGHLGIMEGVVAGPMGGMMGAMLGQMIRPFDINVFVPFFVFIFLLTTVGLSYTCYCGANYSKESKTNKPSGKFIASWLITAFVLLSISIVLPFSISAGATNSSDIQTNNVKLPPYLQELAKEERKEAVIRGSYQESYQEIDLKITASKYYPNVIVAKKDIPLRINVQAEKNAGCAREIIFPDFNIDEVVPEGGSKIIEINPTKQGTFVFRCSMDMVHGKLIISD</sequence>
<feature type="transmembrane region" description="Helical" evidence="1">
    <location>
        <begin position="160"/>
        <end position="182"/>
    </location>
</feature>
<feature type="domain" description="EfeO-type cupredoxin-like" evidence="2">
    <location>
        <begin position="221"/>
        <end position="309"/>
    </location>
</feature>
<dbReference type="Proteomes" id="UP000178747">
    <property type="component" value="Unassembled WGS sequence"/>
</dbReference>
<feature type="transmembrane region" description="Helical" evidence="1">
    <location>
        <begin position="41"/>
        <end position="60"/>
    </location>
</feature>
<comment type="caution">
    <text evidence="3">The sequence shown here is derived from an EMBL/GenBank/DDBJ whole genome shotgun (WGS) entry which is preliminary data.</text>
</comment>
<evidence type="ECO:0000256" key="1">
    <source>
        <dbReference type="SAM" id="Phobius"/>
    </source>
</evidence>
<dbReference type="InterPro" id="IPR028096">
    <property type="entry name" value="EfeO_Cupredoxin"/>
</dbReference>
<keyword evidence="1" id="KW-0812">Transmembrane</keyword>
<feature type="transmembrane region" description="Helical" evidence="1">
    <location>
        <begin position="121"/>
        <end position="139"/>
    </location>
</feature>
<dbReference type="InterPro" id="IPR008972">
    <property type="entry name" value="Cupredoxin"/>
</dbReference>
<proteinExistence type="predicted"/>
<dbReference type="EMBL" id="MHIH01000020">
    <property type="protein sequence ID" value="OGY47708.1"/>
    <property type="molecule type" value="Genomic_DNA"/>
</dbReference>
<evidence type="ECO:0000313" key="3">
    <source>
        <dbReference type="EMBL" id="OGY47708.1"/>
    </source>
</evidence>
<protein>
    <recommendedName>
        <fullName evidence="2">EfeO-type cupredoxin-like domain-containing protein</fullName>
    </recommendedName>
</protein>
<evidence type="ECO:0000313" key="4">
    <source>
        <dbReference type="Proteomes" id="UP000178747"/>
    </source>
</evidence>
<dbReference type="Pfam" id="PF13473">
    <property type="entry name" value="Cupredoxin_1"/>
    <property type="match status" value="1"/>
</dbReference>
<feature type="transmembrane region" description="Helical" evidence="1">
    <location>
        <begin position="12"/>
        <end position="29"/>
    </location>
</feature>
<evidence type="ECO:0000259" key="2">
    <source>
        <dbReference type="Pfam" id="PF13473"/>
    </source>
</evidence>
<feature type="transmembrane region" description="Helical" evidence="1">
    <location>
        <begin position="66"/>
        <end position="85"/>
    </location>
</feature>
<name>A0A1G1Y5X6_9BACT</name>
<keyword evidence="1" id="KW-0472">Membrane</keyword>
<keyword evidence="1" id="KW-1133">Transmembrane helix</keyword>
<organism evidence="3 4">
    <name type="scientific">Candidatus Buchananbacteria bacterium RIFCSPHIGHO2_02_FULL_38_8</name>
    <dbReference type="NCBI Taxonomy" id="1797538"/>
    <lineage>
        <taxon>Bacteria</taxon>
        <taxon>Candidatus Buchananiibacteriota</taxon>
    </lineage>
</organism>
<gene>
    <name evidence="3" type="ORF">A3J62_03960</name>
</gene>
<reference evidence="3 4" key="1">
    <citation type="journal article" date="2016" name="Nat. Commun.">
        <title>Thousands of microbial genomes shed light on interconnected biogeochemical processes in an aquifer system.</title>
        <authorList>
            <person name="Anantharaman K."/>
            <person name="Brown C.T."/>
            <person name="Hug L.A."/>
            <person name="Sharon I."/>
            <person name="Castelle C.J."/>
            <person name="Probst A.J."/>
            <person name="Thomas B.C."/>
            <person name="Singh A."/>
            <person name="Wilkins M.J."/>
            <person name="Karaoz U."/>
            <person name="Brodie E.L."/>
            <person name="Williams K.H."/>
            <person name="Hubbard S.S."/>
            <person name="Banfield J.F."/>
        </authorList>
    </citation>
    <scope>NUCLEOTIDE SEQUENCE [LARGE SCALE GENOMIC DNA]</scope>
</reference>
<dbReference type="SUPFAM" id="SSF49503">
    <property type="entry name" value="Cupredoxins"/>
    <property type="match status" value="1"/>
</dbReference>
<accession>A0A1G1Y5X6</accession>